<dbReference type="RefSeq" id="WP_184772535.1">
    <property type="nucleotide sequence ID" value="NZ_JACHGI010000015.1"/>
</dbReference>
<proteinExistence type="predicted"/>
<accession>A0A8E2BFC3</accession>
<name>A0A8E2BFC3_9HYPH</name>
<dbReference type="EMBL" id="JACHGI010000015">
    <property type="protein sequence ID" value="MBB6469284.1"/>
    <property type="molecule type" value="Genomic_DNA"/>
</dbReference>
<reference evidence="1 2" key="1">
    <citation type="submission" date="2020-08" db="EMBL/GenBank/DDBJ databases">
        <title>Genomic Encyclopedia of Type Strains, Phase IV (KMG-IV): sequencing the most valuable type-strain genomes for metagenomic binning, comparative biology and taxonomic classification.</title>
        <authorList>
            <person name="Goeker M."/>
        </authorList>
    </citation>
    <scope>NUCLEOTIDE SEQUENCE [LARGE SCALE GENOMIC DNA]</scope>
    <source>
        <strain evidence="1 2">DSM 17454</strain>
    </source>
</reference>
<organism evidence="1 2">
    <name type="scientific">Aminobacter carboxidus</name>
    <dbReference type="NCBI Taxonomy" id="376165"/>
    <lineage>
        <taxon>Bacteria</taxon>
        <taxon>Pseudomonadati</taxon>
        <taxon>Pseudomonadota</taxon>
        <taxon>Alphaproteobacteria</taxon>
        <taxon>Hyphomicrobiales</taxon>
        <taxon>Phyllobacteriaceae</taxon>
        <taxon>Aminobacter</taxon>
    </lineage>
</organism>
<comment type="caution">
    <text evidence="1">The sequence shown here is derived from an EMBL/GenBank/DDBJ whole genome shotgun (WGS) entry which is preliminary data.</text>
</comment>
<dbReference type="AlphaFoldDB" id="A0A8E2BFC3"/>
<gene>
    <name evidence="1" type="ORF">HNQ96_005173</name>
</gene>
<evidence type="ECO:0000313" key="1">
    <source>
        <dbReference type="EMBL" id="MBB6469284.1"/>
    </source>
</evidence>
<sequence length="58" mass="6491">MYELLQNLLVTAWYGQPAGDADEVMQDDVTADGAGERLHRDLDACFQAIHEQISGRKQ</sequence>
<evidence type="ECO:0000313" key="2">
    <source>
        <dbReference type="Proteomes" id="UP000532373"/>
    </source>
</evidence>
<dbReference type="Proteomes" id="UP000532373">
    <property type="component" value="Unassembled WGS sequence"/>
</dbReference>
<protein>
    <submittedName>
        <fullName evidence="1">Uncharacterized protein</fullName>
    </submittedName>
</protein>